<gene>
    <name evidence="2" type="ORF">EZ313_07410</name>
</gene>
<dbReference type="Proteomes" id="UP000298180">
    <property type="component" value="Unassembled WGS sequence"/>
</dbReference>
<reference evidence="2 3" key="1">
    <citation type="submission" date="2019-03" db="EMBL/GenBank/DDBJ databases">
        <title>Ramlibacter henchirensis DSM 14656, whole genome shotgun sequence.</title>
        <authorList>
            <person name="Zhang X."/>
            <person name="Feng G."/>
            <person name="Zhu H."/>
        </authorList>
    </citation>
    <scope>NUCLEOTIDE SEQUENCE [LARGE SCALE GENOMIC DNA]</scope>
    <source>
        <strain evidence="2 3">DSM 14656</strain>
    </source>
</reference>
<dbReference type="AlphaFoldDB" id="A0A4Z0C662"/>
<evidence type="ECO:0000313" key="2">
    <source>
        <dbReference type="EMBL" id="TFZ06454.1"/>
    </source>
</evidence>
<name>A0A4Z0C662_9BURK</name>
<evidence type="ECO:0000256" key="1">
    <source>
        <dbReference type="SAM" id="MobiDB-lite"/>
    </source>
</evidence>
<organism evidence="2 3">
    <name type="scientific">Ramlibacter henchirensis</name>
    <dbReference type="NCBI Taxonomy" id="204072"/>
    <lineage>
        <taxon>Bacteria</taxon>
        <taxon>Pseudomonadati</taxon>
        <taxon>Pseudomonadota</taxon>
        <taxon>Betaproteobacteria</taxon>
        <taxon>Burkholderiales</taxon>
        <taxon>Comamonadaceae</taxon>
        <taxon>Ramlibacter</taxon>
    </lineage>
</organism>
<keyword evidence="3" id="KW-1185">Reference proteome</keyword>
<dbReference type="RefSeq" id="WP_135262541.1">
    <property type="nucleotide sequence ID" value="NZ_SMLM01000001.1"/>
</dbReference>
<sequence length="91" mass="9835">MNEPIKSGDLCEVIAGALGSTGPNIGKRVTVGQLRGDHSVHGRIWRCHGEGLVTEYGALGNEADFAQSWLRKLPPEKTPAPAEQREEETRG</sequence>
<feature type="region of interest" description="Disordered" evidence="1">
    <location>
        <begin position="72"/>
        <end position="91"/>
    </location>
</feature>
<evidence type="ECO:0000313" key="3">
    <source>
        <dbReference type="Proteomes" id="UP000298180"/>
    </source>
</evidence>
<protein>
    <submittedName>
        <fullName evidence="2">Uncharacterized protein</fullName>
    </submittedName>
</protein>
<comment type="caution">
    <text evidence="2">The sequence shown here is derived from an EMBL/GenBank/DDBJ whole genome shotgun (WGS) entry which is preliminary data.</text>
</comment>
<dbReference type="OrthoDB" id="8907090at2"/>
<dbReference type="EMBL" id="SMLM01000001">
    <property type="protein sequence ID" value="TFZ06454.1"/>
    <property type="molecule type" value="Genomic_DNA"/>
</dbReference>
<proteinExistence type="predicted"/>
<accession>A0A4Z0C662</accession>